<name>A0A916TV37_9SPHN</name>
<dbReference type="Gene3D" id="3.30.160.250">
    <property type="match status" value="1"/>
</dbReference>
<gene>
    <name evidence="2" type="ORF">GCM10011494_34380</name>
</gene>
<dbReference type="EMBL" id="BMHK01000034">
    <property type="protein sequence ID" value="GGC12659.1"/>
    <property type="molecule type" value="Genomic_DNA"/>
</dbReference>
<dbReference type="Pfam" id="PF15919">
    <property type="entry name" value="HicB_lk_antitox"/>
    <property type="match status" value="1"/>
</dbReference>
<dbReference type="InterPro" id="IPR051404">
    <property type="entry name" value="TA_system_antitoxin"/>
</dbReference>
<comment type="caution">
    <text evidence="2">The sequence shown here is derived from an EMBL/GenBank/DDBJ whole genome shotgun (WGS) entry which is preliminary data.</text>
</comment>
<dbReference type="InterPro" id="IPR031807">
    <property type="entry name" value="HicB-like"/>
</dbReference>
<dbReference type="SUPFAM" id="SSF143100">
    <property type="entry name" value="TTHA1013/TTHA0281-like"/>
    <property type="match status" value="1"/>
</dbReference>
<dbReference type="RefSeq" id="WP_188772794.1">
    <property type="nucleotide sequence ID" value="NZ_BMHK01000034.1"/>
</dbReference>
<dbReference type="PANTHER" id="PTHR34504:SF2">
    <property type="entry name" value="UPF0150 PROTEIN SSL0259"/>
    <property type="match status" value="1"/>
</dbReference>
<organism evidence="2 3">
    <name type="scientific">Novosphingobium endophyticum</name>
    <dbReference type="NCBI Taxonomy" id="1955250"/>
    <lineage>
        <taxon>Bacteria</taxon>
        <taxon>Pseudomonadati</taxon>
        <taxon>Pseudomonadota</taxon>
        <taxon>Alphaproteobacteria</taxon>
        <taxon>Sphingomonadales</taxon>
        <taxon>Sphingomonadaceae</taxon>
        <taxon>Novosphingobium</taxon>
    </lineage>
</organism>
<evidence type="ECO:0000313" key="3">
    <source>
        <dbReference type="Proteomes" id="UP000608154"/>
    </source>
</evidence>
<feature type="domain" description="HicB-like antitoxin of toxin-antitoxin system" evidence="1">
    <location>
        <begin position="4"/>
        <end position="63"/>
    </location>
</feature>
<dbReference type="InterPro" id="IPR035069">
    <property type="entry name" value="TTHA1013/TTHA0281-like"/>
</dbReference>
<reference evidence="2" key="1">
    <citation type="journal article" date="2014" name="Int. J. Syst. Evol. Microbiol.">
        <title>Complete genome sequence of Corynebacterium casei LMG S-19264T (=DSM 44701T), isolated from a smear-ripened cheese.</title>
        <authorList>
            <consortium name="US DOE Joint Genome Institute (JGI-PGF)"/>
            <person name="Walter F."/>
            <person name="Albersmeier A."/>
            <person name="Kalinowski J."/>
            <person name="Ruckert C."/>
        </authorList>
    </citation>
    <scope>NUCLEOTIDE SEQUENCE</scope>
    <source>
        <strain evidence="2">CGMCC 1.15095</strain>
    </source>
</reference>
<reference evidence="2" key="2">
    <citation type="submission" date="2020-09" db="EMBL/GenBank/DDBJ databases">
        <authorList>
            <person name="Sun Q."/>
            <person name="Zhou Y."/>
        </authorList>
    </citation>
    <scope>NUCLEOTIDE SEQUENCE</scope>
    <source>
        <strain evidence="2">CGMCC 1.15095</strain>
    </source>
</reference>
<sequence length="79" mass="9058">MTDYVAIIRKVEGTDYWVDVPDIPGCISNGKTIEEAKVNYREALALHMEYMTPTQTPRARSELTEEEFEDAVETYILSL</sequence>
<evidence type="ECO:0000259" key="1">
    <source>
        <dbReference type="Pfam" id="PF15919"/>
    </source>
</evidence>
<dbReference type="Proteomes" id="UP000608154">
    <property type="component" value="Unassembled WGS sequence"/>
</dbReference>
<evidence type="ECO:0000313" key="2">
    <source>
        <dbReference type="EMBL" id="GGC12659.1"/>
    </source>
</evidence>
<dbReference type="PANTHER" id="PTHR34504">
    <property type="entry name" value="ANTITOXIN HICB"/>
    <property type="match status" value="1"/>
</dbReference>
<dbReference type="AlphaFoldDB" id="A0A916TV37"/>
<accession>A0A916TV37</accession>
<keyword evidence="3" id="KW-1185">Reference proteome</keyword>
<protein>
    <recommendedName>
        <fullName evidence="1">HicB-like antitoxin of toxin-antitoxin system domain-containing protein</fullName>
    </recommendedName>
</protein>
<proteinExistence type="predicted"/>